<dbReference type="SUPFAM" id="SSF51735">
    <property type="entry name" value="NAD(P)-binding Rossmann-fold domains"/>
    <property type="match status" value="1"/>
</dbReference>
<dbReference type="GO" id="GO:0016614">
    <property type="term" value="F:oxidoreductase activity, acting on CH-OH group of donors"/>
    <property type="evidence" value="ECO:0007669"/>
    <property type="project" value="UniProtKB-ARBA"/>
</dbReference>
<dbReference type="EMBL" id="CP115920">
    <property type="protein sequence ID" value="XCD14635.1"/>
    <property type="molecule type" value="Genomic_DNA"/>
</dbReference>
<dbReference type="Gene3D" id="3.40.50.720">
    <property type="entry name" value="NAD(P)-binding Rossmann-like Domain"/>
    <property type="match status" value="1"/>
</dbReference>
<organism evidence="3">
    <name type="scientific">Vibrio chaetopteri</name>
    <dbReference type="NCBI Taxonomy" id="3016528"/>
    <lineage>
        <taxon>Bacteria</taxon>
        <taxon>Pseudomonadati</taxon>
        <taxon>Pseudomonadota</taxon>
        <taxon>Gammaproteobacteria</taxon>
        <taxon>Vibrionales</taxon>
        <taxon>Vibrionaceae</taxon>
        <taxon>Vibrio</taxon>
    </lineage>
</organism>
<evidence type="ECO:0000256" key="1">
    <source>
        <dbReference type="ARBA" id="ARBA00006484"/>
    </source>
</evidence>
<dbReference type="InterPro" id="IPR002347">
    <property type="entry name" value="SDR_fam"/>
</dbReference>
<dbReference type="AlphaFoldDB" id="A0AAU8BE73"/>
<dbReference type="PANTHER" id="PTHR48107">
    <property type="entry name" value="NADPH-DEPENDENT ALDEHYDE REDUCTASE-LIKE PROTEIN, CHLOROPLASTIC-RELATED"/>
    <property type="match status" value="1"/>
</dbReference>
<protein>
    <submittedName>
        <fullName evidence="3">SDR family oxidoreductase</fullName>
    </submittedName>
</protein>
<dbReference type="Pfam" id="PF13561">
    <property type="entry name" value="adh_short_C2"/>
    <property type="match status" value="1"/>
</dbReference>
<accession>A0AAU8BE73</accession>
<name>A0AAU8BE73_9VIBR</name>
<dbReference type="PRINTS" id="PR00081">
    <property type="entry name" value="GDHRDH"/>
</dbReference>
<proteinExistence type="inferred from homology"/>
<reference evidence="3" key="1">
    <citation type="submission" date="2023-01" db="EMBL/GenBank/DDBJ databases">
        <title>Vibrio sp. CB1-14 genome sequencing.</title>
        <authorList>
            <person name="Otstavnykh N."/>
            <person name="Isaeva M."/>
            <person name="Meleshko D."/>
        </authorList>
    </citation>
    <scope>NUCLEOTIDE SEQUENCE</scope>
    <source>
        <strain evidence="3">CB1-14</strain>
    </source>
</reference>
<dbReference type="PRINTS" id="PR00080">
    <property type="entry name" value="SDRFAMILY"/>
</dbReference>
<gene>
    <name evidence="3" type="ORF">PG915_08400</name>
</gene>
<dbReference type="RefSeq" id="WP_353496121.1">
    <property type="nucleotide sequence ID" value="NZ_CP115920.1"/>
</dbReference>
<dbReference type="CDD" id="cd05233">
    <property type="entry name" value="SDR_c"/>
    <property type="match status" value="1"/>
</dbReference>
<keyword evidence="2" id="KW-0560">Oxidoreductase</keyword>
<dbReference type="PANTHER" id="PTHR48107:SF7">
    <property type="entry name" value="RE15974P"/>
    <property type="match status" value="1"/>
</dbReference>
<evidence type="ECO:0000256" key="2">
    <source>
        <dbReference type="ARBA" id="ARBA00023002"/>
    </source>
</evidence>
<comment type="similarity">
    <text evidence="1">Belongs to the short-chain dehydrogenases/reductases (SDR) family.</text>
</comment>
<dbReference type="InterPro" id="IPR036291">
    <property type="entry name" value="NAD(P)-bd_dom_sf"/>
</dbReference>
<sequence length="242" mass="25537">MSKLIVVTGGSRGIGAATSKLLAAKGYRVVVNFLSNAKRAEQVVSDIRRDGGEACSYQVNIASEDSVVSMFDSIYAEHGEIYGLVNNAGILSTQCTLEQITAERITQILATNVTGTLLCAREAIKYMNGGSIVNVSSRASVTGSPFEYLDYAASKGAVDTLTRGLASELAGRNIRVNGVRPGLINTEMHADGGEPERVKRLESQIPLGRGGEAEEVANAISWLISEEASFVTGTFVDVSGGK</sequence>
<evidence type="ECO:0000313" key="3">
    <source>
        <dbReference type="EMBL" id="XCD14635.1"/>
    </source>
</evidence>
<dbReference type="FunFam" id="3.40.50.720:FF:000173">
    <property type="entry name" value="3-oxoacyl-[acyl-carrier protein] reductase"/>
    <property type="match status" value="1"/>
</dbReference>
<dbReference type="KEGG" id="vck:PG915_08400"/>